<dbReference type="Pfam" id="PF13076">
    <property type="entry name" value="Fur_reg_FbpA"/>
    <property type="match status" value="1"/>
</dbReference>
<dbReference type="KEGG" id="bmet:BMMGA3_08645"/>
<keyword evidence="2" id="KW-1185">Reference proteome</keyword>
<dbReference type="Proteomes" id="UP000027602">
    <property type="component" value="Chromosome"/>
</dbReference>
<accession>I3E8P2</accession>
<proteinExistence type="predicted"/>
<reference evidence="1 2" key="1">
    <citation type="journal article" date="2015" name="BMC Genomics">
        <title>Transcriptome analysis of thermophilic methylotrophic Bacillus methanolicus MGA3 using RNA-sequencing provides detailed insights into its previously uncharted transcriptional landscape.</title>
        <authorList>
            <person name="Irla M."/>
            <person name="Neshat A."/>
            <person name="Brautaset T."/>
            <person name="Ruckert C."/>
            <person name="Kalinowski J."/>
            <person name="Wendisch V.F."/>
        </authorList>
    </citation>
    <scope>NUCLEOTIDE SEQUENCE [LARGE SCALE GENOMIC DNA]</scope>
    <source>
        <strain evidence="2">MGA3 / ATCC 53907</strain>
    </source>
</reference>
<name>I3E8P2_BACMM</name>
<dbReference type="AlphaFoldDB" id="I3E8P2"/>
<dbReference type="HOGENOM" id="CLU_3022408_0_0_9"/>
<dbReference type="InterPro" id="IPR025072">
    <property type="entry name" value="Fur_reg_FbpA"/>
</dbReference>
<protein>
    <recommendedName>
        <fullName evidence="3">Fur-regulated basic protein FbpA</fullName>
    </recommendedName>
</protein>
<organism evidence="1 2">
    <name type="scientific">Bacillus methanolicus (strain MGA3 / ATCC 53907)</name>
    <dbReference type="NCBI Taxonomy" id="796606"/>
    <lineage>
        <taxon>Bacteria</taxon>
        <taxon>Bacillati</taxon>
        <taxon>Bacillota</taxon>
        <taxon>Bacilli</taxon>
        <taxon>Bacillales</taxon>
        <taxon>Bacillaceae</taxon>
        <taxon>Bacillus</taxon>
    </lineage>
</organism>
<sequence>MNLDRLQHLEEKKEKIIDFLILSGVYKKGNFQLFELSLRELEEEYEKLTKNNKSD</sequence>
<dbReference type="OrthoDB" id="9933795at2"/>
<gene>
    <name evidence="1" type="ORF">BMMGA3_08645</name>
</gene>
<evidence type="ECO:0000313" key="2">
    <source>
        <dbReference type="Proteomes" id="UP000027602"/>
    </source>
</evidence>
<dbReference type="eggNOG" id="ENOG5030EF7">
    <property type="taxonomic scope" value="Bacteria"/>
</dbReference>
<dbReference type="RefSeq" id="WP_004434251.1">
    <property type="nucleotide sequence ID" value="NZ_ADWW01000002.1"/>
</dbReference>
<evidence type="ECO:0000313" key="1">
    <source>
        <dbReference type="EMBL" id="AIE60131.1"/>
    </source>
</evidence>
<evidence type="ECO:0008006" key="3">
    <source>
        <dbReference type="Google" id="ProtNLM"/>
    </source>
</evidence>
<dbReference type="EMBL" id="CP007739">
    <property type="protein sequence ID" value="AIE60131.1"/>
    <property type="molecule type" value="Genomic_DNA"/>
</dbReference>